<evidence type="ECO:0000313" key="2">
    <source>
        <dbReference type="Proteomes" id="UP000299102"/>
    </source>
</evidence>
<dbReference type="AlphaFoldDB" id="A0A4C1UN38"/>
<dbReference type="EMBL" id="BGZK01000196">
    <property type="protein sequence ID" value="GBP27590.1"/>
    <property type="molecule type" value="Genomic_DNA"/>
</dbReference>
<organism evidence="1 2">
    <name type="scientific">Eumeta variegata</name>
    <name type="common">Bagworm moth</name>
    <name type="synonym">Eumeta japonica</name>
    <dbReference type="NCBI Taxonomy" id="151549"/>
    <lineage>
        <taxon>Eukaryota</taxon>
        <taxon>Metazoa</taxon>
        <taxon>Ecdysozoa</taxon>
        <taxon>Arthropoda</taxon>
        <taxon>Hexapoda</taxon>
        <taxon>Insecta</taxon>
        <taxon>Pterygota</taxon>
        <taxon>Neoptera</taxon>
        <taxon>Endopterygota</taxon>
        <taxon>Lepidoptera</taxon>
        <taxon>Glossata</taxon>
        <taxon>Ditrysia</taxon>
        <taxon>Tineoidea</taxon>
        <taxon>Psychidae</taxon>
        <taxon>Oiketicinae</taxon>
        <taxon>Eumeta</taxon>
    </lineage>
</organism>
<reference evidence="1 2" key="1">
    <citation type="journal article" date="2019" name="Commun. Biol.">
        <title>The bagworm genome reveals a unique fibroin gene that provides high tensile strength.</title>
        <authorList>
            <person name="Kono N."/>
            <person name="Nakamura H."/>
            <person name="Ohtoshi R."/>
            <person name="Tomita M."/>
            <person name="Numata K."/>
            <person name="Arakawa K."/>
        </authorList>
    </citation>
    <scope>NUCLEOTIDE SEQUENCE [LARGE SCALE GENOMIC DNA]</scope>
</reference>
<proteinExistence type="predicted"/>
<name>A0A4C1UN38_EUMVA</name>
<protein>
    <submittedName>
        <fullName evidence="1">Uncharacterized protein</fullName>
    </submittedName>
</protein>
<evidence type="ECO:0000313" key="1">
    <source>
        <dbReference type="EMBL" id="GBP27590.1"/>
    </source>
</evidence>
<comment type="caution">
    <text evidence="1">The sequence shown here is derived from an EMBL/GenBank/DDBJ whole genome shotgun (WGS) entry which is preliminary data.</text>
</comment>
<accession>A0A4C1UN38</accession>
<sequence>MEILHDPIQWYLLEAEHGGEEGRVGERCDQRIASFASNSERQCFVRRTVCRCAPPPSRANTLTRAAVTISASGRPAAAPYRAAGAVIGPHPTRMRVCDRL</sequence>
<keyword evidence="2" id="KW-1185">Reference proteome</keyword>
<gene>
    <name evidence="1" type="ORF">EVAR_102842_1</name>
</gene>
<dbReference type="Proteomes" id="UP000299102">
    <property type="component" value="Unassembled WGS sequence"/>
</dbReference>